<dbReference type="RefSeq" id="XP_029718859.2">
    <property type="nucleotide sequence ID" value="XM_029862999.2"/>
</dbReference>
<dbReference type="PRINTS" id="PR00722">
    <property type="entry name" value="CHYMOTRYPSIN"/>
</dbReference>
<sequence length="576" mass="64874">MKLDFLDFVLFLTSIVLVGSNVEGNELKCGLRQQISRSETVPTILNGIETTEGKWPWHVAIFHLFQYVCGGTIISKTYILTAAHCTINRKERLQQNVNNIFVDVGTHDLFTFYNRQRHSVKSVNILANYTWQSHQHDIAILELNSEVKFNQYAQPVCVSLEQNLINKVGTVVGWGLTEFDSASSILREAQLPVVDTITCLDSDPEAFGPSLKKQMFCAGYTNGTGICNGDSGGGLFFEDNGVWYLGGIVAFTRARDENKAKCYTKGYGVFTKIHDYLSWIRENTHLKHLIGEGEPINRKVCVARNVTATNTNGRKLPRQCGVYTPNRVYSGQPTRVFEFPWMALLIHASGYWQRVGTLINNRYVLTGAMPFIPRDVVRARLGEHMIGQTIDCNADEDCAPPVRDIDIECITHHPQANRQRLSNDIALVRLAKYVEFEDHIQPICLPVSPVLRKMQLPRYVLTGWGATEEEEESPILRKGYISRLGKAECQVLANNISTKNKETLVIDKQFCSKSADDSAPSRGDNGAPVGFVVKSNGIRFVQFGIFSFHMFYFNASEYRERFVVSLHLASKNNLLL</sequence>
<proteinExistence type="inferred from homology"/>
<dbReference type="Pfam" id="PF00089">
    <property type="entry name" value="Trypsin"/>
    <property type="match status" value="2"/>
</dbReference>
<evidence type="ECO:0000256" key="4">
    <source>
        <dbReference type="SAM" id="SignalP"/>
    </source>
</evidence>
<dbReference type="Gene3D" id="2.40.10.10">
    <property type="entry name" value="Trypsin-like serine proteases"/>
    <property type="match status" value="3"/>
</dbReference>
<dbReference type="EnsemblMetazoa" id="AALFPA23_010072.R13995">
    <property type="protein sequence ID" value="AALFPA23_010072.P13995"/>
    <property type="gene ID" value="AALFPA23_010072"/>
</dbReference>
<dbReference type="InterPro" id="IPR051487">
    <property type="entry name" value="Ser/Thr_Proteases_Immune/Dev"/>
</dbReference>
<keyword evidence="4" id="KW-0732">Signal</keyword>
<dbReference type="PROSITE" id="PS50240">
    <property type="entry name" value="TRYPSIN_DOM"/>
    <property type="match status" value="2"/>
</dbReference>
<name>A0ABM1YKU9_AEDAL</name>
<keyword evidence="7" id="KW-1185">Reference proteome</keyword>
<protein>
    <recommendedName>
        <fullName evidence="5">Peptidase S1 domain-containing protein</fullName>
    </recommendedName>
</protein>
<dbReference type="InterPro" id="IPR043504">
    <property type="entry name" value="Peptidase_S1_PA_chymotrypsin"/>
</dbReference>
<evidence type="ECO:0000256" key="3">
    <source>
        <dbReference type="ARBA" id="ARBA00024195"/>
    </source>
</evidence>
<accession>A0ABM1YKU9</accession>
<dbReference type="InterPro" id="IPR018114">
    <property type="entry name" value="TRYPSIN_HIS"/>
</dbReference>
<comment type="similarity">
    <text evidence="3">Belongs to the peptidase S1 family. CLIP subfamily.</text>
</comment>
<keyword evidence="1" id="KW-1015">Disulfide bond</keyword>
<evidence type="ECO:0000313" key="6">
    <source>
        <dbReference type="EnsemblMetazoa" id="AALFPA23_010072.P13995"/>
    </source>
</evidence>
<evidence type="ECO:0000259" key="5">
    <source>
        <dbReference type="PROSITE" id="PS50240"/>
    </source>
</evidence>
<evidence type="ECO:0000256" key="1">
    <source>
        <dbReference type="ARBA" id="ARBA00023157"/>
    </source>
</evidence>
<dbReference type="InterPro" id="IPR009003">
    <property type="entry name" value="Peptidase_S1_PA"/>
</dbReference>
<feature type="chain" id="PRO_5046256669" description="Peptidase S1 domain-containing protein" evidence="4">
    <location>
        <begin position="25"/>
        <end position="576"/>
    </location>
</feature>
<dbReference type="InterPro" id="IPR001254">
    <property type="entry name" value="Trypsin_dom"/>
</dbReference>
<feature type="domain" description="Peptidase S1" evidence="5">
    <location>
        <begin position="44"/>
        <end position="285"/>
    </location>
</feature>
<keyword evidence="2" id="KW-0325">Glycoprotein</keyword>
<dbReference type="PANTHER" id="PTHR24256">
    <property type="entry name" value="TRYPTASE-RELATED"/>
    <property type="match status" value="1"/>
</dbReference>
<reference evidence="6" key="2">
    <citation type="submission" date="2025-05" db="UniProtKB">
        <authorList>
            <consortium name="EnsemblMetazoa"/>
        </authorList>
    </citation>
    <scope>IDENTIFICATION</scope>
    <source>
        <strain evidence="6">Foshan</strain>
    </source>
</reference>
<dbReference type="GeneID" id="109429127"/>
<dbReference type="Proteomes" id="UP000069940">
    <property type="component" value="Unassembled WGS sequence"/>
</dbReference>
<dbReference type="CDD" id="cd00190">
    <property type="entry name" value="Tryp_SPc"/>
    <property type="match status" value="1"/>
</dbReference>
<dbReference type="SUPFAM" id="SSF50494">
    <property type="entry name" value="Trypsin-like serine proteases"/>
    <property type="match status" value="2"/>
</dbReference>
<dbReference type="SMART" id="SM00020">
    <property type="entry name" value="Tryp_SPc"/>
    <property type="match status" value="2"/>
</dbReference>
<reference evidence="7" key="1">
    <citation type="journal article" date="2015" name="Proc. Natl. Acad. Sci. U.S.A.">
        <title>Genome sequence of the Asian Tiger mosquito, Aedes albopictus, reveals insights into its biology, genetics, and evolution.</title>
        <authorList>
            <person name="Chen X.G."/>
            <person name="Jiang X."/>
            <person name="Gu J."/>
            <person name="Xu M."/>
            <person name="Wu Y."/>
            <person name="Deng Y."/>
            <person name="Zhang C."/>
            <person name="Bonizzoni M."/>
            <person name="Dermauw W."/>
            <person name="Vontas J."/>
            <person name="Armbruster P."/>
            <person name="Huang X."/>
            <person name="Yang Y."/>
            <person name="Zhang H."/>
            <person name="He W."/>
            <person name="Peng H."/>
            <person name="Liu Y."/>
            <person name="Wu K."/>
            <person name="Chen J."/>
            <person name="Lirakis M."/>
            <person name="Topalis P."/>
            <person name="Van Leeuwen T."/>
            <person name="Hall A.B."/>
            <person name="Jiang X."/>
            <person name="Thorpe C."/>
            <person name="Mueller R.L."/>
            <person name="Sun C."/>
            <person name="Waterhouse R.M."/>
            <person name="Yan G."/>
            <person name="Tu Z.J."/>
            <person name="Fang X."/>
            <person name="James A.A."/>
        </authorList>
    </citation>
    <scope>NUCLEOTIDE SEQUENCE [LARGE SCALE GENOMIC DNA]</scope>
    <source>
        <strain evidence="7">Foshan</strain>
    </source>
</reference>
<evidence type="ECO:0000256" key="2">
    <source>
        <dbReference type="ARBA" id="ARBA00023180"/>
    </source>
</evidence>
<dbReference type="PROSITE" id="PS00134">
    <property type="entry name" value="TRYPSIN_HIS"/>
    <property type="match status" value="1"/>
</dbReference>
<dbReference type="InterPro" id="IPR001314">
    <property type="entry name" value="Peptidase_S1A"/>
</dbReference>
<organism evidence="6 7">
    <name type="scientific">Aedes albopictus</name>
    <name type="common">Asian tiger mosquito</name>
    <name type="synonym">Stegomyia albopicta</name>
    <dbReference type="NCBI Taxonomy" id="7160"/>
    <lineage>
        <taxon>Eukaryota</taxon>
        <taxon>Metazoa</taxon>
        <taxon>Ecdysozoa</taxon>
        <taxon>Arthropoda</taxon>
        <taxon>Hexapoda</taxon>
        <taxon>Insecta</taxon>
        <taxon>Pterygota</taxon>
        <taxon>Neoptera</taxon>
        <taxon>Endopterygota</taxon>
        <taxon>Diptera</taxon>
        <taxon>Nematocera</taxon>
        <taxon>Culicoidea</taxon>
        <taxon>Culicidae</taxon>
        <taxon>Culicinae</taxon>
        <taxon>Aedini</taxon>
        <taxon>Aedes</taxon>
        <taxon>Stegomyia</taxon>
    </lineage>
</organism>
<feature type="signal peptide" evidence="4">
    <location>
        <begin position="1"/>
        <end position="24"/>
    </location>
</feature>
<feature type="domain" description="Peptidase S1" evidence="5">
    <location>
        <begin position="328"/>
        <end position="567"/>
    </location>
</feature>
<evidence type="ECO:0000313" key="7">
    <source>
        <dbReference type="Proteomes" id="UP000069940"/>
    </source>
</evidence>